<reference evidence="4" key="1">
    <citation type="submission" date="2014-09" db="EMBL/GenBank/DDBJ databases">
        <title>Sequence of the Streptomyces nodosus genome.</title>
        <authorList>
            <person name="Sweeney P."/>
            <person name="Stephens N."/>
            <person name="Murphy C."/>
            <person name="Caffrey P."/>
        </authorList>
    </citation>
    <scope>NUCLEOTIDE SEQUENCE [LARGE SCALE GENOMIC DNA]</scope>
    <source>
        <strain evidence="4">ATCC 14899</strain>
    </source>
</reference>
<dbReference type="STRING" id="40318.SNOD_27345"/>
<dbReference type="GO" id="GO:0005524">
    <property type="term" value="F:ATP binding"/>
    <property type="evidence" value="ECO:0007669"/>
    <property type="project" value="InterPro"/>
</dbReference>
<name>A0A0B5DTA7_9ACTN</name>
<dbReference type="KEGG" id="snq:CP978_27630"/>
<dbReference type="PANTHER" id="PTHR40396:SF1">
    <property type="entry name" value="ATPASE AAA-TYPE CORE DOMAIN-CONTAINING PROTEIN"/>
    <property type="match status" value="1"/>
</dbReference>
<dbReference type="InterPro" id="IPR003959">
    <property type="entry name" value="ATPase_AAA_core"/>
</dbReference>
<feature type="domain" description="ATPase AAA-type core" evidence="1">
    <location>
        <begin position="257"/>
        <end position="379"/>
    </location>
</feature>
<protein>
    <submittedName>
        <fullName evidence="3">ATPase</fullName>
    </submittedName>
</protein>
<dbReference type="InterPro" id="IPR027417">
    <property type="entry name" value="P-loop_NTPase"/>
</dbReference>
<dbReference type="Proteomes" id="UP000325763">
    <property type="component" value="Chromosome"/>
</dbReference>
<evidence type="ECO:0000313" key="2">
    <source>
        <dbReference type="EMBL" id="AJE43332.1"/>
    </source>
</evidence>
<dbReference type="InterPro" id="IPR014555">
    <property type="entry name" value="RecF-like"/>
</dbReference>
<dbReference type="NCBIfam" id="NF047739">
    <property type="entry name" value="antiphage_MADS3"/>
    <property type="match status" value="1"/>
</dbReference>
<dbReference type="EMBL" id="CP023747">
    <property type="protein sequence ID" value="QEV41827.1"/>
    <property type="molecule type" value="Genomic_DNA"/>
</dbReference>
<dbReference type="Gene3D" id="3.40.50.300">
    <property type="entry name" value="P-loop containing nucleotide triphosphate hydrolases"/>
    <property type="match status" value="2"/>
</dbReference>
<dbReference type="OrthoDB" id="104167at2"/>
<evidence type="ECO:0000313" key="5">
    <source>
        <dbReference type="Proteomes" id="UP000325763"/>
    </source>
</evidence>
<dbReference type="SUPFAM" id="SSF52540">
    <property type="entry name" value="P-loop containing nucleoside triphosphate hydrolases"/>
    <property type="match status" value="1"/>
</dbReference>
<gene>
    <name evidence="3" type="ORF">CP978_27630</name>
    <name evidence="2" type="ORF">SNOD_27345</name>
</gene>
<dbReference type="EMBL" id="CP009313">
    <property type="protein sequence ID" value="AJE43332.1"/>
    <property type="molecule type" value="Genomic_DNA"/>
</dbReference>
<reference evidence="2 4" key="2">
    <citation type="journal article" date="2016" name="Appl. Microbiol. Biotechnol.">
        <title>Exploiting the genome sequence of Streptomyces nodosus for enhanced antibiotic production.</title>
        <authorList>
            <person name="Sweeney P."/>
            <person name="Murphy C.D."/>
            <person name="Caffrey P."/>
        </authorList>
    </citation>
    <scope>NUCLEOTIDE SEQUENCE [LARGE SCALE GENOMIC DNA]</scope>
    <source>
        <strain evidence="2 4">ATCC 14899</strain>
    </source>
</reference>
<evidence type="ECO:0000259" key="1">
    <source>
        <dbReference type="Pfam" id="PF13304"/>
    </source>
</evidence>
<keyword evidence="4" id="KW-1185">Reference proteome</keyword>
<reference evidence="3 5" key="3">
    <citation type="submission" date="2017-09" db="EMBL/GenBank/DDBJ databases">
        <title>Streptomyces genome completion.</title>
        <authorList>
            <person name="Lee N."/>
            <person name="Cho B.-K."/>
        </authorList>
    </citation>
    <scope>NUCLEOTIDE SEQUENCE [LARGE SCALE GENOMIC DNA]</scope>
    <source>
        <strain evidence="3 5">ATCC 14899</strain>
    </source>
</reference>
<sequence length="427" mass="47710">MITRIEAYQYRCFRALAVDLGQFQVLAGPNGAGKTTLLDIPGLLGDLLRPRQTVADAFLVPQDNAAVPRTHTLRELVHCNRGNTFTLTVEAQLPDELAREFAAETAGPHPPTHLRYEVSLEIFNDTLQVAEEYLLLFNEHRNRPLLGSTLQGRPTGANRMPAHREWRYVVRRERGDDPYFRPELPRKAPGATRRVPADQLALATLPQDRDQYPAALWFIELVQQNAVSYAPDWGILRKASPPGDRLLPLRGDGRNVPWLALGLREQDPDSYQAWVEHIQTALPQIDTVDVRVRDEDRYAYFDVQYQGGHRVTSSGLSDGTLRVLALTLLPYLPEPPRILVTEEPENGIHPRAIETVVQSLASMYDTQVWVSTHSPLVLAHVELSDVLAARLNGDGQVTVVPGDQHPRLKDWQGALDIGTLFAAGVLS</sequence>
<dbReference type="CDD" id="cd00267">
    <property type="entry name" value="ABC_ATPase"/>
    <property type="match status" value="1"/>
</dbReference>
<dbReference type="Proteomes" id="UP000031526">
    <property type="component" value="Chromosome"/>
</dbReference>
<accession>A0A0B5DTA7</accession>
<evidence type="ECO:0000313" key="4">
    <source>
        <dbReference type="Proteomes" id="UP000031526"/>
    </source>
</evidence>
<dbReference type="PANTHER" id="PTHR40396">
    <property type="entry name" value="ATPASE-LIKE PROTEIN"/>
    <property type="match status" value="1"/>
</dbReference>
<evidence type="ECO:0000313" key="3">
    <source>
        <dbReference type="EMBL" id="QEV41827.1"/>
    </source>
</evidence>
<dbReference type="GO" id="GO:0016887">
    <property type="term" value="F:ATP hydrolysis activity"/>
    <property type="evidence" value="ECO:0007669"/>
    <property type="project" value="InterPro"/>
</dbReference>
<dbReference type="RefSeq" id="WP_043445240.1">
    <property type="nucleotide sequence ID" value="NZ_CP009313.1"/>
</dbReference>
<proteinExistence type="predicted"/>
<organism evidence="2 4">
    <name type="scientific">Streptomyces nodosus</name>
    <dbReference type="NCBI Taxonomy" id="40318"/>
    <lineage>
        <taxon>Bacteria</taxon>
        <taxon>Bacillati</taxon>
        <taxon>Actinomycetota</taxon>
        <taxon>Actinomycetes</taxon>
        <taxon>Kitasatosporales</taxon>
        <taxon>Streptomycetaceae</taxon>
        <taxon>Streptomyces</taxon>
    </lineage>
</organism>
<dbReference type="PIRSF" id="PIRSF029347">
    <property type="entry name" value="RecF"/>
    <property type="match status" value="1"/>
</dbReference>
<dbReference type="Pfam" id="PF13304">
    <property type="entry name" value="AAA_21"/>
    <property type="match status" value="1"/>
</dbReference>
<dbReference type="HOGENOM" id="CLU_035814_3_1_11"/>
<dbReference type="AlphaFoldDB" id="A0A0B5DTA7"/>